<reference evidence="3 4" key="1">
    <citation type="submission" date="2021-03" db="EMBL/GenBank/DDBJ databases">
        <title>Genomic Encyclopedia of Type Strains, Phase IV (KMG-IV): sequencing the most valuable type-strain genomes for metagenomic binning, comparative biology and taxonomic classification.</title>
        <authorList>
            <person name="Goeker M."/>
        </authorList>
    </citation>
    <scope>NUCLEOTIDE SEQUENCE [LARGE SCALE GENOMIC DNA]</scope>
    <source>
        <strain evidence="3 4">DSM 15596</strain>
    </source>
</reference>
<dbReference type="PANTHER" id="PTHR40274">
    <property type="entry name" value="VIRGINIAMYCIN B LYASE"/>
    <property type="match status" value="1"/>
</dbReference>
<protein>
    <submittedName>
        <fullName evidence="3">Streptogramin lyase</fullName>
    </submittedName>
</protein>
<name>A0ABS4FCM6_9BACL</name>
<dbReference type="PANTHER" id="PTHR40274:SF3">
    <property type="entry name" value="VIRGINIAMYCIN B LYASE"/>
    <property type="match status" value="1"/>
</dbReference>
<keyword evidence="3" id="KW-0456">Lyase</keyword>
<comment type="caution">
    <text evidence="3">The sequence shown here is derived from an EMBL/GenBank/DDBJ whole genome shotgun (WGS) entry which is preliminary data.</text>
</comment>
<proteinExistence type="predicted"/>
<organism evidence="3 4">
    <name type="scientific">Paenibacillus lactis</name>
    <dbReference type="NCBI Taxonomy" id="228574"/>
    <lineage>
        <taxon>Bacteria</taxon>
        <taxon>Bacillati</taxon>
        <taxon>Bacillota</taxon>
        <taxon>Bacilli</taxon>
        <taxon>Bacillales</taxon>
        <taxon>Paenibacillaceae</taxon>
        <taxon>Paenibacillus</taxon>
    </lineage>
</organism>
<dbReference type="EMBL" id="JAGGKI010000007">
    <property type="protein sequence ID" value="MBP1894005.1"/>
    <property type="molecule type" value="Genomic_DNA"/>
</dbReference>
<evidence type="ECO:0000313" key="3">
    <source>
        <dbReference type="EMBL" id="MBP1894005.1"/>
    </source>
</evidence>
<dbReference type="Gene3D" id="2.130.10.10">
    <property type="entry name" value="YVTN repeat-like/Quinoprotein amine dehydrogenase"/>
    <property type="match status" value="2"/>
</dbReference>
<dbReference type="InterPro" id="IPR051344">
    <property type="entry name" value="Vgb"/>
</dbReference>
<dbReference type="GO" id="GO:0016829">
    <property type="term" value="F:lyase activity"/>
    <property type="evidence" value="ECO:0007669"/>
    <property type="project" value="UniProtKB-KW"/>
</dbReference>
<dbReference type="SUPFAM" id="SSF49373">
    <property type="entry name" value="Invasin/intimin cell-adhesion fragments"/>
    <property type="match status" value="1"/>
</dbReference>
<dbReference type="RefSeq" id="WP_210094945.1">
    <property type="nucleotide sequence ID" value="NZ_CP139098.1"/>
</dbReference>
<sequence length="1026" mass="111033">MNSWIKKTAILFVYSMSVSSLAPLGSGFAQSTPEMVSNYSPVINNAGFEDLGNGSEIPGWTYYWSPLTDEYSISVTDSKSYEGNYALKMVDGGPKSLGLISSSFPVTEGTSYVSSVKTLLEQGSVAMIVYYYDANHKEISNSRASLSSVSSDWLDLTHEGVAPPGAVTAKIMLYSGTAGYSTAYFDHMTVSAATAADVPVAFGDPIDLGAATKTVKTSGAAMANGEVYFATNGTPSTFYALDAATGQVLYSSPVQGVNTVYGVVSGSDGNVYLSGVENGMLYRYSPAAKTLESVGVNPSEKLVWDLAATSDGKIYGATYPNSKIFEYDIASNQFRDLGSVREDVMYARGIGVTDRYIYVGVGNPAYLYKIDRQTGEKSEVKLPNSGANDMIADIWSYNGKLFVRSGATTLFILDEESEEVLQSLPWPSPTRFDSMISPPSPLDRDLVYFRNVVNSELVTYNTATNEIIPLEGVVLPNSTVRAYDWVTPQTGHKAGKTLLAMVTEKLEYVLFDPEDQSVETIMPEIEAEGIDIQSLEMGPDGKLYMGGFHTALSIFDPKSNAYELQERVFPQIEGIGSLNDKIYFGTYGGAVIYKYDPSQPYKKDVNPSLAFNIEDGQSRPFAFATGEDQLFIGTIADYGLVKGALTMYDEPTDTWTTIPDIVENQSVMSVAYKDGLVYGGTTIHGGGGSTPAASEAKMFIFDPKTKSKVKEFSPAIPGMASHQLIGDLKEGPDGRLWGVTWGKTASGTAVYSVFAMDAASQVIEKSKLLYPNTPSGSTWRPYFLRFGDDGLLYTTVGRTLTVINPETMESKKIADNVHLMTLAEDGGIYYAEGSHLKKLPVALKEVALKLDTSVLTAGEQAQLTMSGTLFNGKPADLAQASINYTSSDESIITVSDSGSIQAIRAGRAEVQAAVVLNGVSVRSNSVVVEVRATAEQVMEQLQQEFNLRAASGEILKPLENQLANSLKQTEHHLLKRQVAQAIHHLEKFTRDLEDPKMNAYITPAAKEALELQAAELLDTLNQQLDS</sequence>
<dbReference type="SUPFAM" id="SSF82171">
    <property type="entry name" value="DPP6 N-terminal domain-like"/>
    <property type="match status" value="1"/>
</dbReference>
<keyword evidence="1" id="KW-0732">Signal</keyword>
<feature type="domain" description="FIMAH" evidence="2">
    <location>
        <begin position="939"/>
        <end position="1017"/>
    </location>
</feature>
<dbReference type="GeneID" id="95405065"/>
<accession>A0ABS4FCM6</accession>
<gene>
    <name evidence="3" type="ORF">J2Z18_003108</name>
</gene>
<dbReference type="SUPFAM" id="SSF101898">
    <property type="entry name" value="NHL repeat"/>
    <property type="match status" value="1"/>
</dbReference>
<feature type="signal peptide" evidence="1">
    <location>
        <begin position="1"/>
        <end position="22"/>
    </location>
</feature>
<dbReference type="Gene3D" id="2.60.40.1080">
    <property type="match status" value="1"/>
</dbReference>
<dbReference type="Proteomes" id="UP000706926">
    <property type="component" value="Unassembled WGS sequence"/>
</dbReference>
<feature type="chain" id="PRO_5046897643" evidence="1">
    <location>
        <begin position="23"/>
        <end position="1026"/>
    </location>
</feature>
<dbReference type="Gene3D" id="2.60.120.260">
    <property type="entry name" value="Galactose-binding domain-like"/>
    <property type="match status" value="1"/>
</dbReference>
<dbReference type="InterPro" id="IPR054470">
    <property type="entry name" value="FIMAH_dom"/>
</dbReference>
<dbReference type="InterPro" id="IPR015943">
    <property type="entry name" value="WD40/YVTN_repeat-like_dom_sf"/>
</dbReference>
<keyword evidence="4" id="KW-1185">Reference proteome</keyword>
<evidence type="ECO:0000256" key="1">
    <source>
        <dbReference type="SAM" id="SignalP"/>
    </source>
</evidence>
<evidence type="ECO:0000313" key="4">
    <source>
        <dbReference type="Proteomes" id="UP000706926"/>
    </source>
</evidence>
<dbReference type="InterPro" id="IPR008964">
    <property type="entry name" value="Invasin/intimin_cell_adhesion"/>
</dbReference>
<dbReference type="Pfam" id="PF22888">
    <property type="entry name" value="FIMAH"/>
    <property type="match status" value="1"/>
</dbReference>
<evidence type="ECO:0000259" key="2">
    <source>
        <dbReference type="Pfam" id="PF22888"/>
    </source>
</evidence>